<organism evidence="2">
    <name type="scientific">Sesamum angustifolium</name>
    <dbReference type="NCBI Taxonomy" id="2727405"/>
    <lineage>
        <taxon>Eukaryota</taxon>
        <taxon>Viridiplantae</taxon>
        <taxon>Streptophyta</taxon>
        <taxon>Embryophyta</taxon>
        <taxon>Tracheophyta</taxon>
        <taxon>Spermatophyta</taxon>
        <taxon>Magnoliopsida</taxon>
        <taxon>eudicotyledons</taxon>
        <taxon>Gunneridae</taxon>
        <taxon>Pentapetalae</taxon>
        <taxon>asterids</taxon>
        <taxon>lamiids</taxon>
        <taxon>Lamiales</taxon>
        <taxon>Pedaliaceae</taxon>
        <taxon>Sesamum</taxon>
    </lineage>
</organism>
<name>A0AAW2RQL2_9LAMI</name>
<accession>A0AAW2RQL2</accession>
<sequence>MVRRRGLELHLLGFRPSDSPLVGRVSTPSNVVPTPSGFDASPSPTAILTTPVALPATTIITVDGLLTPQLNHEPLAPPSSLWATPPSVEPRVSEPPPLDSKVPSPSQPPPSIAAVMIGLDASVHHSPTSVSIFSIAPVPSLVGRVPSLPPPRARVSPTQQPMTPAPSPTPSITSLQPSVSWTPSPALPTIETTLAKPPTSEIFNR</sequence>
<proteinExistence type="predicted"/>
<feature type="region of interest" description="Disordered" evidence="1">
    <location>
        <begin position="77"/>
        <end position="109"/>
    </location>
</feature>
<comment type="caution">
    <text evidence="2">The sequence shown here is derived from an EMBL/GenBank/DDBJ whole genome shotgun (WGS) entry which is preliminary data.</text>
</comment>
<protein>
    <submittedName>
        <fullName evidence="2">Uncharacterized protein</fullName>
    </submittedName>
</protein>
<evidence type="ECO:0000313" key="2">
    <source>
        <dbReference type="EMBL" id="KAL0381646.1"/>
    </source>
</evidence>
<feature type="region of interest" description="Disordered" evidence="1">
    <location>
        <begin position="149"/>
        <end position="205"/>
    </location>
</feature>
<reference evidence="2" key="2">
    <citation type="journal article" date="2024" name="Plant">
        <title>Genomic evolution and insights into agronomic trait innovations of Sesamum species.</title>
        <authorList>
            <person name="Miao H."/>
            <person name="Wang L."/>
            <person name="Qu L."/>
            <person name="Liu H."/>
            <person name="Sun Y."/>
            <person name="Le M."/>
            <person name="Wang Q."/>
            <person name="Wei S."/>
            <person name="Zheng Y."/>
            <person name="Lin W."/>
            <person name="Duan Y."/>
            <person name="Cao H."/>
            <person name="Xiong S."/>
            <person name="Wang X."/>
            <person name="Wei L."/>
            <person name="Li C."/>
            <person name="Ma Q."/>
            <person name="Ju M."/>
            <person name="Zhao R."/>
            <person name="Li G."/>
            <person name="Mu C."/>
            <person name="Tian Q."/>
            <person name="Mei H."/>
            <person name="Zhang T."/>
            <person name="Gao T."/>
            <person name="Zhang H."/>
        </authorList>
    </citation>
    <scope>NUCLEOTIDE SEQUENCE</scope>
    <source>
        <strain evidence="2">G01</strain>
    </source>
</reference>
<reference evidence="2" key="1">
    <citation type="submission" date="2020-06" db="EMBL/GenBank/DDBJ databases">
        <authorList>
            <person name="Li T."/>
            <person name="Hu X."/>
            <person name="Zhang T."/>
            <person name="Song X."/>
            <person name="Zhang H."/>
            <person name="Dai N."/>
            <person name="Sheng W."/>
            <person name="Hou X."/>
            <person name="Wei L."/>
        </authorList>
    </citation>
    <scope>NUCLEOTIDE SEQUENCE</scope>
    <source>
        <strain evidence="2">G01</strain>
        <tissue evidence="2">Leaf</tissue>
    </source>
</reference>
<gene>
    <name evidence="2" type="ORF">Sangu_0228900</name>
</gene>
<dbReference type="EMBL" id="JACGWK010000001">
    <property type="protein sequence ID" value="KAL0381646.1"/>
    <property type="molecule type" value="Genomic_DNA"/>
</dbReference>
<dbReference type="AlphaFoldDB" id="A0AAW2RQL2"/>
<evidence type="ECO:0000256" key="1">
    <source>
        <dbReference type="SAM" id="MobiDB-lite"/>
    </source>
</evidence>